<dbReference type="EMBL" id="JBHUFZ010000016">
    <property type="protein sequence ID" value="MFD1890059.1"/>
    <property type="molecule type" value="Genomic_DNA"/>
</dbReference>
<accession>A0ABW4RWF0</accession>
<protein>
    <submittedName>
        <fullName evidence="3">VOC family protein</fullName>
    </submittedName>
</protein>
<feature type="region of interest" description="Disordered" evidence="1">
    <location>
        <begin position="1"/>
        <end position="22"/>
    </location>
</feature>
<comment type="caution">
    <text evidence="3">The sequence shown here is derived from an EMBL/GenBank/DDBJ whole genome shotgun (WGS) entry which is preliminary data.</text>
</comment>
<name>A0ABW4RWF0_9ACTN</name>
<dbReference type="Gene3D" id="3.10.180.10">
    <property type="entry name" value="2,3-Dihydroxybiphenyl 1,2-Dioxygenase, domain 1"/>
    <property type="match status" value="2"/>
</dbReference>
<dbReference type="Proteomes" id="UP001597326">
    <property type="component" value="Unassembled WGS sequence"/>
</dbReference>
<feature type="domain" description="VOC" evidence="2">
    <location>
        <begin position="143"/>
        <end position="245"/>
    </location>
</feature>
<gene>
    <name evidence="3" type="ORF">ACFSCS_07660</name>
</gene>
<evidence type="ECO:0000313" key="3">
    <source>
        <dbReference type="EMBL" id="MFD1890059.1"/>
    </source>
</evidence>
<dbReference type="InterPro" id="IPR029068">
    <property type="entry name" value="Glyas_Bleomycin-R_OHBP_Dase"/>
</dbReference>
<proteinExistence type="predicted"/>
<dbReference type="RefSeq" id="WP_343873009.1">
    <property type="nucleotide sequence ID" value="NZ_BAAAIX010000013.1"/>
</dbReference>
<dbReference type="CDD" id="cd07247">
    <property type="entry name" value="SgaA_N_like"/>
    <property type="match status" value="1"/>
</dbReference>
<evidence type="ECO:0000313" key="4">
    <source>
        <dbReference type="Proteomes" id="UP001597326"/>
    </source>
</evidence>
<dbReference type="PANTHER" id="PTHR33993">
    <property type="entry name" value="GLYOXALASE-RELATED"/>
    <property type="match status" value="1"/>
</dbReference>
<evidence type="ECO:0000259" key="2">
    <source>
        <dbReference type="PROSITE" id="PS51819"/>
    </source>
</evidence>
<dbReference type="Pfam" id="PF00903">
    <property type="entry name" value="Glyoxalase"/>
    <property type="match status" value="2"/>
</dbReference>
<dbReference type="InterPro" id="IPR004360">
    <property type="entry name" value="Glyas_Fos-R_dOase_dom"/>
</dbReference>
<reference evidence="4" key="1">
    <citation type="journal article" date="2019" name="Int. J. Syst. Evol. Microbiol.">
        <title>The Global Catalogue of Microorganisms (GCM) 10K type strain sequencing project: providing services to taxonomists for standard genome sequencing and annotation.</title>
        <authorList>
            <consortium name="The Broad Institute Genomics Platform"/>
            <consortium name="The Broad Institute Genome Sequencing Center for Infectious Disease"/>
            <person name="Wu L."/>
            <person name="Ma J."/>
        </authorList>
    </citation>
    <scope>NUCLEOTIDE SEQUENCE [LARGE SCALE GENOMIC DNA]</scope>
    <source>
        <strain evidence="4">CAIM 431</strain>
    </source>
</reference>
<organism evidence="3 4">
    <name type="scientific">Luteococcus peritonei</name>
    <dbReference type="NCBI Taxonomy" id="88874"/>
    <lineage>
        <taxon>Bacteria</taxon>
        <taxon>Bacillati</taxon>
        <taxon>Actinomycetota</taxon>
        <taxon>Actinomycetes</taxon>
        <taxon>Propionibacteriales</taxon>
        <taxon>Propionibacteriaceae</taxon>
        <taxon>Luteococcus</taxon>
    </lineage>
</organism>
<dbReference type="PANTHER" id="PTHR33993:SF14">
    <property type="entry name" value="GB|AAF24581.1"/>
    <property type="match status" value="1"/>
</dbReference>
<dbReference type="SUPFAM" id="SSF54593">
    <property type="entry name" value="Glyoxalase/Bleomycin resistance protein/Dihydroxybiphenyl dioxygenase"/>
    <property type="match status" value="2"/>
</dbReference>
<sequence>MDQRDHEQQPGTPTWADITSADPEAAASFLEQVLGWQVDDGNEELGGYRVAMSQQMAAGAIAPAMPAEGQQHEGDETIVYLATDDVEASCARIDELGGQVEFGPHDVAELGRMAVATDPLGNRFGLWQAGSLGGFSAVNDHGLPTWFEVRGKDLDRLGSFYGELFGLELEDREVSGQRYLLGEEVGITDAEPGWMAYYWVDDLDAAVETARGLGAELVAGPVDFQYGRFADLRTPGGAALGLFHPGERG</sequence>
<evidence type="ECO:0000256" key="1">
    <source>
        <dbReference type="SAM" id="MobiDB-lite"/>
    </source>
</evidence>
<dbReference type="PROSITE" id="PS51819">
    <property type="entry name" value="VOC"/>
    <property type="match status" value="2"/>
</dbReference>
<dbReference type="InterPro" id="IPR037523">
    <property type="entry name" value="VOC_core"/>
</dbReference>
<keyword evidence="4" id="KW-1185">Reference proteome</keyword>
<feature type="domain" description="VOC" evidence="2">
    <location>
        <begin position="12"/>
        <end position="129"/>
    </location>
</feature>
<dbReference type="InterPro" id="IPR052164">
    <property type="entry name" value="Anthracycline_SecMetBiosynth"/>
</dbReference>